<evidence type="ECO:0000313" key="2">
    <source>
        <dbReference type="Proteomes" id="UP000676194"/>
    </source>
</evidence>
<dbReference type="Proteomes" id="UP000676194">
    <property type="component" value="Chromosome"/>
</dbReference>
<reference evidence="1" key="1">
    <citation type="submission" date="2021-05" db="EMBL/GenBank/DDBJ databases">
        <title>Complete genome sequence of the cellulolytic planctomycete Telmatocola sphagniphila SP2T and characterization of the first cellulase from planctomycetes.</title>
        <authorList>
            <person name="Rakitin A.L."/>
            <person name="Beletsky A.V."/>
            <person name="Naumoff D.G."/>
            <person name="Kulichevskaya I.S."/>
            <person name="Mardanov A.V."/>
            <person name="Ravin N.V."/>
            <person name="Dedysh S.N."/>
        </authorList>
    </citation>
    <scope>NUCLEOTIDE SEQUENCE</scope>
    <source>
        <strain evidence="1">SP2T</strain>
    </source>
</reference>
<keyword evidence="2" id="KW-1185">Reference proteome</keyword>
<dbReference type="RefSeq" id="WP_213494152.1">
    <property type="nucleotide sequence ID" value="NZ_CP074694.1"/>
</dbReference>
<evidence type="ECO:0000313" key="1">
    <source>
        <dbReference type="EMBL" id="QVL30275.1"/>
    </source>
</evidence>
<protein>
    <submittedName>
        <fullName evidence="1">Uncharacterized protein</fullName>
    </submittedName>
</protein>
<proteinExistence type="predicted"/>
<dbReference type="AlphaFoldDB" id="A0A8E6B4L1"/>
<dbReference type="KEGG" id="tsph:KIH39_15595"/>
<dbReference type="EMBL" id="CP074694">
    <property type="protein sequence ID" value="QVL30275.1"/>
    <property type="molecule type" value="Genomic_DNA"/>
</dbReference>
<gene>
    <name evidence="1" type="ORF">KIH39_15595</name>
</gene>
<accession>A0A8E6B4L1</accession>
<organism evidence="1 2">
    <name type="scientific">Telmatocola sphagniphila</name>
    <dbReference type="NCBI Taxonomy" id="1123043"/>
    <lineage>
        <taxon>Bacteria</taxon>
        <taxon>Pseudomonadati</taxon>
        <taxon>Planctomycetota</taxon>
        <taxon>Planctomycetia</taxon>
        <taxon>Gemmatales</taxon>
        <taxon>Gemmataceae</taxon>
    </lineage>
</organism>
<name>A0A8E6B4L1_9BACT</name>
<sequence length="145" mass="17036">MKIECISKSAITLPVDLIRPELGLGRDRIFSLITGKQYVVYGITCYLGHLWYYICDEDYSYYPIWNPAPLFRITDNRISKYWEIGEYLIGSSEIIPIISFSEWVQNPIFYDLLTDREQSAVQTFIKYKKLIDEESNIIDQDDAQL</sequence>